<dbReference type="Gene3D" id="1.20.1740.10">
    <property type="entry name" value="Amino acid/polyamine transporter I"/>
    <property type="match status" value="1"/>
</dbReference>
<keyword evidence="5 8" id="KW-0812">Transmembrane</keyword>
<evidence type="ECO:0000256" key="4">
    <source>
        <dbReference type="ARBA" id="ARBA00022544"/>
    </source>
</evidence>
<dbReference type="InterPro" id="IPR004761">
    <property type="entry name" value="Spore_GerAB"/>
</dbReference>
<dbReference type="NCBIfam" id="TIGR00912">
    <property type="entry name" value="2A0309"/>
    <property type="match status" value="1"/>
</dbReference>
<comment type="similarity">
    <text evidence="2">Belongs to the amino acid-polyamine-organocation (APC) superfamily. Spore germination protein (SGP) (TC 2.A.3.9) family.</text>
</comment>
<feature type="transmembrane region" description="Helical" evidence="8">
    <location>
        <begin position="144"/>
        <end position="162"/>
    </location>
</feature>
<dbReference type="AlphaFoldDB" id="A0A1M6QLN5"/>
<dbReference type="STRING" id="1121266.SAMN02745883_01551"/>
<feature type="transmembrane region" description="Helical" evidence="8">
    <location>
        <begin position="37"/>
        <end position="59"/>
    </location>
</feature>
<evidence type="ECO:0000256" key="5">
    <source>
        <dbReference type="ARBA" id="ARBA00022692"/>
    </source>
</evidence>
<keyword evidence="7 8" id="KW-0472">Membrane</keyword>
<evidence type="ECO:0000256" key="8">
    <source>
        <dbReference type="SAM" id="Phobius"/>
    </source>
</evidence>
<feature type="transmembrane region" description="Helical" evidence="8">
    <location>
        <begin position="216"/>
        <end position="238"/>
    </location>
</feature>
<evidence type="ECO:0000256" key="7">
    <source>
        <dbReference type="ARBA" id="ARBA00023136"/>
    </source>
</evidence>
<dbReference type="PIRSF" id="PIRSF006060">
    <property type="entry name" value="AA_transporter"/>
    <property type="match status" value="1"/>
</dbReference>
<feature type="transmembrane region" description="Helical" evidence="8">
    <location>
        <begin position="335"/>
        <end position="353"/>
    </location>
</feature>
<dbReference type="RefSeq" id="WP_072967243.1">
    <property type="nucleotide sequence ID" value="NZ_FRAJ01000011.1"/>
</dbReference>
<proteinExistence type="inferred from homology"/>
<feature type="transmembrane region" description="Helical" evidence="8">
    <location>
        <begin position="182"/>
        <end position="204"/>
    </location>
</feature>
<keyword evidence="10" id="KW-1185">Reference proteome</keyword>
<gene>
    <name evidence="9" type="ORF">SAMN02745883_01551</name>
</gene>
<reference evidence="9 10" key="1">
    <citation type="submission" date="2016-11" db="EMBL/GenBank/DDBJ databases">
        <authorList>
            <person name="Jaros S."/>
            <person name="Januszkiewicz K."/>
            <person name="Wedrychowicz H."/>
        </authorList>
    </citation>
    <scope>NUCLEOTIDE SEQUENCE [LARGE SCALE GENOMIC DNA]</scope>
    <source>
        <strain evidence="9 10">DSM 14501</strain>
    </source>
</reference>
<evidence type="ECO:0000256" key="2">
    <source>
        <dbReference type="ARBA" id="ARBA00007998"/>
    </source>
</evidence>
<dbReference type="GO" id="GO:0009847">
    <property type="term" value="P:spore germination"/>
    <property type="evidence" value="ECO:0007669"/>
    <property type="project" value="InterPro"/>
</dbReference>
<feature type="transmembrane region" description="Helical" evidence="8">
    <location>
        <begin position="111"/>
        <end position="132"/>
    </location>
</feature>
<comment type="subcellular location">
    <subcellularLocation>
        <location evidence="1">Membrane</location>
        <topology evidence="1">Multi-pass membrane protein</topology>
    </subcellularLocation>
</comment>
<dbReference type="EMBL" id="FRAJ01000011">
    <property type="protein sequence ID" value="SHK21075.1"/>
    <property type="molecule type" value="Genomic_DNA"/>
</dbReference>
<feature type="transmembrane region" description="Helical" evidence="8">
    <location>
        <begin position="12"/>
        <end position="31"/>
    </location>
</feature>
<keyword evidence="3" id="KW-0813">Transport</keyword>
<accession>A0A1M6QLN5</accession>
<dbReference type="PANTHER" id="PTHR34975">
    <property type="entry name" value="SPORE GERMINATION PROTEIN A2"/>
    <property type="match status" value="1"/>
</dbReference>
<evidence type="ECO:0000313" key="9">
    <source>
        <dbReference type="EMBL" id="SHK21075.1"/>
    </source>
</evidence>
<keyword evidence="4" id="KW-0309">Germination</keyword>
<dbReference type="Proteomes" id="UP000184082">
    <property type="component" value="Unassembled WGS sequence"/>
</dbReference>
<name>A0A1M6QLN5_9FIRM</name>
<sequence length="363" mass="41334">MNQSLTSRQIAFLIFGALVGYGILVLPKVIAENSGTGGWLSLIFSTLIAMFFVYIIITLNCHHENKTIYEYSYLLTGKFIGKIIIFIYIVYFFTVTVAEIRITCEEIKLAILPRTPILATSLLFVLTLYYILVKGLKVIGRICVLYGVITILLILLIQFFMLGKGELINLKPFIETNKMIDYIKSTSKITLSFLGIEILVIVPLHPKNKKTVLKYSIFMILFIGLLYILIFESCISVMSVEGIIRYKDALLATIRRIDIEFLQFFRRLDGTFLISWIMAIFCTISVFSYGFVFFLSKCFKKISFNKLAFISMAIVYISVQIPSTREQVELIFEDLSVLGIIVSAVIPTILLIITKVKKNAQKI</sequence>
<evidence type="ECO:0000313" key="10">
    <source>
        <dbReference type="Proteomes" id="UP000184082"/>
    </source>
</evidence>
<evidence type="ECO:0000256" key="6">
    <source>
        <dbReference type="ARBA" id="ARBA00022989"/>
    </source>
</evidence>
<feature type="transmembrane region" description="Helical" evidence="8">
    <location>
        <begin position="307"/>
        <end position="323"/>
    </location>
</feature>
<organism evidence="9 10">
    <name type="scientific">Caminicella sporogenes DSM 14501</name>
    <dbReference type="NCBI Taxonomy" id="1121266"/>
    <lineage>
        <taxon>Bacteria</taxon>
        <taxon>Bacillati</taxon>
        <taxon>Bacillota</taxon>
        <taxon>Clostridia</taxon>
        <taxon>Peptostreptococcales</taxon>
        <taxon>Caminicellaceae</taxon>
        <taxon>Caminicella</taxon>
    </lineage>
</organism>
<feature type="transmembrane region" description="Helical" evidence="8">
    <location>
        <begin position="71"/>
        <end position="91"/>
    </location>
</feature>
<dbReference type="PANTHER" id="PTHR34975:SF2">
    <property type="entry name" value="SPORE GERMINATION PROTEIN A2"/>
    <property type="match status" value="1"/>
</dbReference>
<dbReference type="GO" id="GO:0016020">
    <property type="term" value="C:membrane"/>
    <property type="evidence" value="ECO:0007669"/>
    <property type="project" value="UniProtKB-SubCell"/>
</dbReference>
<evidence type="ECO:0000256" key="1">
    <source>
        <dbReference type="ARBA" id="ARBA00004141"/>
    </source>
</evidence>
<keyword evidence="6 8" id="KW-1133">Transmembrane helix</keyword>
<feature type="transmembrane region" description="Helical" evidence="8">
    <location>
        <begin position="273"/>
        <end position="295"/>
    </location>
</feature>
<dbReference type="Pfam" id="PF03845">
    <property type="entry name" value="Spore_permease"/>
    <property type="match status" value="1"/>
</dbReference>
<evidence type="ECO:0000256" key="3">
    <source>
        <dbReference type="ARBA" id="ARBA00022448"/>
    </source>
</evidence>
<protein>
    <submittedName>
        <fullName evidence="9">Spore germination protein</fullName>
    </submittedName>
</protein>